<comment type="similarity">
    <text evidence="2 6">Belongs to the class-III pyridoxal-phosphate-dependent aminotransferase family.</text>
</comment>
<dbReference type="InterPro" id="IPR049704">
    <property type="entry name" value="Aminotrans_3_PPA_site"/>
</dbReference>
<reference evidence="7 8" key="1">
    <citation type="submission" date="2016-10" db="EMBL/GenBank/DDBJ databases">
        <authorList>
            <person name="de Groot N.N."/>
        </authorList>
    </citation>
    <scope>NUCLEOTIDE SEQUENCE [LARGE SCALE GENOMIC DNA]</scope>
    <source>
        <strain evidence="7 8">DSM 26880</strain>
    </source>
</reference>
<dbReference type="STRING" id="321339.SAMN05444340_101432"/>
<dbReference type="PIRSF" id="PIRSF000521">
    <property type="entry name" value="Transaminase_4ab_Lys_Orn"/>
    <property type="match status" value="1"/>
</dbReference>
<evidence type="ECO:0000256" key="5">
    <source>
        <dbReference type="ARBA" id="ARBA00022898"/>
    </source>
</evidence>
<organism evidence="7 8">
    <name type="scientific">Citreimonas salinaria</name>
    <dbReference type="NCBI Taxonomy" id="321339"/>
    <lineage>
        <taxon>Bacteria</taxon>
        <taxon>Pseudomonadati</taxon>
        <taxon>Pseudomonadota</taxon>
        <taxon>Alphaproteobacteria</taxon>
        <taxon>Rhodobacterales</taxon>
        <taxon>Roseobacteraceae</taxon>
        <taxon>Citreimonas</taxon>
    </lineage>
</organism>
<dbReference type="FunFam" id="3.40.640.10:FF:000014">
    <property type="entry name" value="Adenosylmethionine-8-amino-7-oxononanoate aminotransferase, probable"/>
    <property type="match status" value="1"/>
</dbReference>
<dbReference type="PROSITE" id="PS00600">
    <property type="entry name" value="AA_TRANSFER_CLASS_3"/>
    <property type="match status" value="1"/>
</dbReference>
<dbReference type="Gene3D" id="3.40.640.10">
    <property type="entry name" value="Type I PLP-dependent aspartate aminotransferase-like (Major domain)"/>
    <property type="match status" value="1"/>
</dbReference>
<evidence type="ECO:0000256" key="2">
    <source>
        <dbReference type="ARBA" id="ARBA00008954"/>
    </source>
</evidence>
<evidence type="ECO:0000313" key="8">
    <source>
        <dbReference type="Proteomes" id="UP000199286"/>
    </source>
</evidence>
<comment type="cofactor">
    <cofactor evidence="1">
        <name>pyridoxal 5'-phosphate</name>
        <dbReference type="ChEBI" id="CHEBI:597326"/>
    </cofactor>
</comment>
<dbReference type="GO" id="GO:0008483">
    <property type="term" value="F:transaminase activity"/>
    <property type="evidence" value="ECO:0007669"/>
    <property type="project" value="UniProtKB-KW"/>
</dbReference>
<dbReference type="InterPro" id="IPR005814">
    <property type="entry name" value="Aminotrans_3"/>
</dbReference>
<keyword evidence="3" id="KW-0032">Aminotransferase</keyword>
<name>A0A1H3FGX1_9RHOB</name>
<keyword evidence="4" id="KW-0808">Transferase</keyword>
<proteinExistence type="inferred from homology"/>
<dbReference type="GO" id="GO:0030170">
    <property type="term" value="F:pyridoxal phosphate binding"/>
    <property type="evidence" value="ECO:0007669"/>
    <property type="project" value="InterPro"/>
</dbReference>
<accession>A0A1H3FGX1</accession>
<dbReference type="AlphaFoldDB" id="A0A1H3FGX1"/>
<evidence type="ECO:0008006" key="9">
    <source>
        <dbReference type="Google" id="ProtNLM"/>
    </source>
</evidence>
<dbReference type="EMBL" id="FNPF01000001">
    <property type="protein sequence ID" value="SDX90241.1"/>
    <property type="molecule type" value="Genomic_DNA"/>
</dbReference>
<gene>
    <name evidence="7" type="ORF">SAMN05444340_101432</name>
</gene>
<dbReference type="InterPro" id="IPR015424">
    <property type="entry name" value="PyrdxlP-dep_Trfase"/>
</dbReference>
<dbReference type="CDD" id="cd00610">
    <property type="entry name" value="OAT_like"/>
    <property type="match status" value="1"/>
</dbReference>
<protein>
    <recommendedName>
        <fullName evidence="9">Adenosylmethionine-8-amino-7-oxononanoate aminotransferase</fullName>
    </recommendedName>
</protein>
<evidence type="ECO:0000313" key="7">
    <source>
        <dbReference type="EMBL" id="SDX90241.1"/>
    </source>
</evidence>
<evidence type="ECO:0000256" key="3">
    <source>
        <dbReference type="ARBA" id="ARBA00022576"/>
    </source>
</evidence>
<dbReference type="SUPFAM" id="SSF53383">
    <property type="entry name" value="PLP-dependent transferases"/>
    <property type="match status" value="1"/>
</dbReference>
<dbReference type="Pfam" id="PF00202">
    <property type="entry name" value="Aminotran_3"/>
    <property type="match status" value="1"/>
</dbReference>
<dbReference type="Proteomes" id="UP000199286">
    <property type="component" value="Unassembled WGS sequence"/>
</dbReference>
<dbReference type="PANTHER" id="PTHR43094:SF1">
    <property type="entry name" value="AMINOTRANSFERASE CLASS-III"/>
    <property type="match status" value="1"/>
</dbReference>
<evidence type="ECO:0000256" key="4">
    <source>
        <dbReference type="ARBA" id="ARBA00022679"/>
    </source>
</evidence>
<dbReference type="InterPro" id="IPR015422">
    <property type="entry name" value="PyrdxlP-dep_Trfase_small"/>
</dbReference>
<sequence length="451" mass="48518">MKDGNFLRENNAKHFWQPMAHPAESLANPPVIVTEAQGVRIRDVDGHETVDAVGGLWNVNLGFSCKPVKDAIAAQLERLPFYSTFRGTTNDAAVELSWMLRDFFAPDGMARCFYTSGGSDSVEVALRLARQYHKIRGEGGRTKYLSLKKGYHGTHTLGASVNGNANFRTQYEPLMPGCFHVPAPYTYRNPFDESNPEKLAQLCLAALEDEIRFQGAETIAAFIMEPILGAGGVIPPHESFMPGVRAICDKYGILLVADEVVCAFGRTGDWTGSRHWGVKPDMMCIAKAITNGYFPFGAVMIGEALAEAFEGDGSGKGSIGSGYTYSGHPVGAAAAIACLHETERLQVKDNAAARGMQLHEGLLKLKERHELIGDVRGGHGLMCAVELVSDREAKTPADKKTATAVAKAAYEDGVMLRVSGNNIILSPSLIIEEADIDKIISAIGTGLSAAS</sequence>
<dbReference type="PANTHER" id="PTHR43094">
    <property type="entry name" value="AMINOTRANSFERASE"/>
    <property type="match status" value="1"/>
</dbReference>
<dbReference type="NCBIfam" id="NF005683">
    <property type="entry name" value="PRK07481.1"/>
    <property type="match status" value="1"/>
</dbReference>
<dbReference type="OrthoDB" id="9801834at2"/>
<keyword evidence="8" id="KW-1185">Reference proteome</keyword>
<evidence type="ECO:0000256" key="6">
    <source>
        <dbReference type="RuleBase" id="RU003560"/>
    </source>
</evidence>
<dbReference type="InterPro" id="IPR015421">
    <property type="entry name" value="PyrdxlP-dep_Trfase_major"/>
</dbReference>
<dbReference type="RefSeq" id="WP_089878470.1">
    <property type="nucleotide sequence ID" value="NZ_FNPF01000001.1"/>
</dbReference>
<dbReference type="GO" id="GO:0005829">
    <property type="term" value="C:cytosol"/>
    <property type="evidence" value="ECO:0007669"/>
    <property type="project" value="TreeGrafter"/>
</dbReference>
<dbReference type="Gene3D" id="3.90.1150.10">
    <property type="entry name" value="Aspartate Aminotransferase, domain 1"/>
    <property type="match status" value="1"/>
</dbReference>
<evidence type="ECO:0000256" key="1">
    <source>
        <dbReference type="ARBA" id="ARBA00001933"/>
    </source>
</evidence>
<keyword evidence="5 6" id="KW-0663">Pyridoxal phosphate</keyword>